<evidence type="ECO:0000256" key="5">
    <source>
        <dbReference type="ARBA" id="ARBA00029594"/>
    </source>
</evidence>
<gene>
    <name evidence="7" type="ORF">ACFFF7_16090</name>
</gene>
<dbReference type="Proteomes" id="UP001589943">
    <property type="component" value="Unassembled WGS sequence"/>
</dbReference>
<feature type="domain" description="PLD phosphodiesterase" evidence="6">
    <location>
        <begin position="122"/>
        <end position="149"/>
    </location>
</feature>
<evidence type="ECO:0000256" key="3">
    <source>
        <dbReference type="ARBA" id="ARBA00018392"/>
    </source>
</evidence>
<comment type="caution">
    <text evidence="7">The sequence shown here is derived from an EMBL/GenBank/DDBJ whole genome shotgun (WGS) entry which is preliminary data.</text>
</comment>
<comment type="function">
    <text evidence="1">Could be a virulence factor.</text>
</comment>
<dbReference type="InterPro" id="IPR025202">
    <property type="entry name" value="PLD-like_dom"/>
</dbReference>
<evidence type="ECO:0000256" key="2">
    <source>
        <dbReference type="ARBA" id="ARBA00004613"/>
    </source>
</evidence>
<accession>A0ABV6PM61</accession>
<dbReference type="InterPro" id="IPR001736">
    <property type="entry name" value="PLipase_D/transphosphatidylase"/>
</dbReference>
<evidence type="ECO:0000313" key="7">
    <source>
        <dbReference type="EMBL" id="MFC0590926.1"/>
    </source>
</evidence>
<dbReference type="SUPFAM" id="SSF56024">
    <property type="entry name" value="Phospholipase D/nuclease"/>
    <property type="match status" value="1"/>
</dbReference>
<organism evidence="7 8">
    <name type="scientific">Novosphingobium aquiterrae</name>
    <dbReference type="NCBI Taxonomy" id="624388"/>
    <lineage>
        <taxon>Bacteria</taxon>
        <taxon>Pseudomonadati</taxon>
        <taxon>Pseudomonadota</taxon>
        <taxon>Alphaproteobacteria</taxon>
        <taxon>Sphingomonadales</taxon>
        <taxon>Sphingomonadaceae</taxon>
        <taxon>Novosphingobium</taxon>
    </lineage>
</organism>
<evidence type="ECO:0000256" key="1">
    <source>
        <dbReference type="ARBA" id="ARBA00003145"/>
    </source>
</evidence>
<dbReference type="Gene3D" id="3.30.870.10">
    <property type="entry name" value="Endonuclease Chain A"/>
    <property type="match status" value="1"/>
</dbReference>
<dbReference type="Pfam" id="PF13091">
    <property type="entry name" value="PLDc_2"/>
    <property type="match status" value="1"/>
</dbReference>
<keyword evidence="8" id="KW-1185">Reference proteome</keyword>
<comment type="subcellular location">
    <subcellularLocation>
        <location evidence="2">Secreted</location>
    </subcellularLocation>
</comment>
<evidence type="ECO:0000313" key="8">
    <source>
        <dbReference type="Proteomes" id="UP001589943"/>
    </source>
</evidence>
<sequence>MSGKVLVSSKATARLVVTMPPEPSRLGSALAADIASEYVALTRTTDAFTHLARLARERFTIMIPYIDKVGADWASELFEATEATERILVLRDASQLLSCGAAGRRVEASTTQIIDYGGADLADETFHAKIVLADGIAAYVGSANLLKRSKSTNLECGMLVEGPAVGAVKVLLDAVTSIAVRSEWQSW</sequence>
<dbReference type="CDD" id="cd00138">
    <property type="entry name" value="PLDc_SF"/>
    <property type="match status" value="1"/>
</dbReference>
<keyword evidence="4" id="KW-0964">Secreted</keyword>
<dbReference type="PROSITE" id="PS50035">
    <property type="entry name" value="PLD"/>
    <property type="match status" value="1"/>
</dbReference>
<proteinExistence type="predicted"/>
<dbReference type="RefSeq" id="WP_379482349.1">
    <property type="nucleotide sequence ID" value="NZ_JBHLTL010000011.1"/>
</dbReference>
<reference evidence="7 8" key="1">
    <citation type="submission" date="2024-09" db="EMBL/GenBank/DDBJ databases">
        <authorList>
            <person name="Sun Q."/>
            <person name="Mori K."/>
        </authorList>
    </citation>
    <scope>NUCLEOTIDE SEQUENCE [LARGE SCALE GENOMIC DNA]</scope>
    <source>
        <strain evidence="7 8">NCAIM B.02537</strain>
    </source>
</reference>
<name>A0ABV6PM61_9SPHN</name>
<evidence type="ECO:0000256" key="4">
    <source>
        <dbReference type="ARBA" id="ARBA00022525"/>
    </source>
</evidence>
<protein>
    <recommendedName>
        <fullName evidence="3">Phospholipase D</fullName>
    </recommendedName>
    <alternativeName>
        <fullName evidence="5">Choline phosphatase</fullName>
    </alternativeName>
</protein>
<dbReference type="EMBL" id="JBHLTL010000011">
    <property type="protein sequence ID" value="MFC0590926.1"/>
    <property type="molecule type" value="Genomic_DNA"/>
</dbReference>
<evidence type="ECO:0000259" key="6">
    <source>
        <dbReference type="PROSITE" id="PS50035"/>
    </source>
</evidence>